<evidence type="ECO:0000256" key="1">
    <source>
        <dbReference type="SAM" id="SignalP"/>
    </source>
</evidence>
<sequence length="148" mass="15703">MFRAIDPKSRKKSRPAFLQCAALCGLVLAPFLGLTTEAQAGWSRVPGGLRLDGEIKAIDYGAFLHHFEAAMLEEPRHAPIAIWLAGTGGDETAAYRIAEILAVAQEHGVRLATVMAQGHSCDGACFILYALGDEQIAAASGTRLIVGN</sequence>
<gene>
    <name evidence="2" type="ORF">TRIHO_23830</name>
</gene>
<keyword evidence="3" id="KW-1185">Reference proteome</keyword>
<dbReference type="Proteomes" id="UP000068382">
    <property type="component" value="Unassembled WGS sequence"/>
</dbReference>
<reference evidence="2 3" key="1">
    <citation type="submission" date="2015-12" db="EMBL/GenBank/DDBJ databases">
        <title>Genome sequence of the marine Rhodobacteraceae strain O3.65, Candidatus Tritonibacter horizontis.</title>
        <authorList>
            <person name="Poehlein A."/>
            <person name="Giebel H.A."/>
            <person name="Voget S."/>
            <person name="Brinkhoff T."/>
        </authorList>
    </citation>
    <scope>NUCLEOTIDE SEQUENCE [LARGE SCALE GENOMIC DNA]</scope>
    <source>
        <strain evidence="2 3">O3.65</strain>
    </source>
</reference>
<name>A0A132BX03_9RHOB</name>
<feature type="signal peptide" evidence="1">
    <location>
        <begin position="1"/>
        <end position="40"/>
    </location>
</feature>
<evidence type="ECO:0000313" key="3">
    <source>
        <dbReference type="Proteomes" id="UP000068382"/>
    </source>
</evidence>
<dbReference type="EMBL" id="LPUY01000071">
    <property type="protein sequence ID" value="KUP92726.1"/>
    <property type="molecule type" value="Genomic_DNA"/>
</dbReference>
<organism evidence="2 3">
    <name type="scientific">Tritonibacter horizontis</name>
    <dbReference type="NCBI Taxonomy" id="1768241"/>
    <lineage>
        <taxon>Bacteria</taxon>
        <taxon>Pseudomonadati</taxon>
        <taxon>Pseudomonadota</taxon>
        <taxon>Alphaproteobacteria</taxon>
        <taxon>Rhodobacterales</taxon>
        <taxon>Paracoccaceae</taxon>
        <taxon>Tritonibacter</taxon>
    </lineage>
</organism>
<dbReference type="RefSeq" id="WP_068243702.1">
    <property type="nucleotide sequence ID" value="NZ_LPUY01000071.1"/>
</dbReference>
<evidence type="ECO:0000313" key="2">
    <source>
        <dbReference type="EMBL" id="KUP92726.1"/>
    </source>
</evidence>
<protein>
    <submittedName>
        <fullName evidence="2">Uncharacterized protein</fullName>
    </submittedName>
</protein>
<dbReference type="AlphaFoldDB" id="A0A132BX03"/>
<dbReference type="OrthoDB" id="7862497at2"/>
<comment type="caution">
    <text evidence="2">The sequence shown here is derived from an EMBL/GenBank/DDBJ whole genome shotgun (WGS) entry which is preliminary data.</text>
</comment>
<proteinExistence type="predicted"/>
<keyword evidence="1" id="KW-0732">Signal</keyword>
<feature type="chain" id="PRO_5007288607" evidence="1">
    <location>
        <begin position="41"/>
        <end position="148"/>
    </location>
</feature>
<accession>A0A132BX03</accession>